<keyword evidence="3" id="KW-1185">Reference proteome</keyword>
<keyword evidence="1" id="KW-0812">Transmembrane</keyword>
<protein>
    <submittedName>
        <fullName evidence="2">Putative membrane protein DUF2306</fullName>
    </submittedName>
</protein>
<keyword evidence="1" id="KW-0472">Membrane</keyword>
<accession>A0A3N4YRI6</accession>
<sequence>MPLTTARRTVRPRSRPADWLIPSGLMLLSLVPALGGASRLAELAGHPAVTEENARFVEAPAPVLVHIVAVTVYSLLGALQFSPGFRSRRNGWHRAAGTVLVPAGLATALSGLWMTAFYDLPAKDTAVVNGVRYVVGSVMVTGLVLAVRALLRHDYATHGAWMTRAYALAMGAGTQALLLGPWLVVARPQPDDPATPVVNTVLMTLAWAVNAVVAEWLIRRRRPGRVSR</sequence>
<evidence type="ECO:0000313" key="2">
    <source>
        <dbReference type="EMBL" id="RPF21994.1"/>
    </source>
</evidence>
<name>A0A3N4YRI6_9MICO</name>
<dbReference type="AlphaFoldDB" id="A0A3N4YRI6"/>
<evidence type="ECO:0000256" key="1">
    <source>
        <dbReference type="SAM" id="Phobius"/>
    </source>
</evidence>
<feature type="transmembrane region" description="Helical" evidence="1">
    <location>
        <begin position="59"/>
        <end position="79"/>
    </location>
</feature>
<feature type="transmembrane region" description="Helical" evidence="1">
    <location>
        <begin position="99"/>
        <end position="118"/>
    </location>
</feature>
<keyword evidence="1" id="KW-1133">Transmembrane helix</keyword>
<dbReference type="Pfam" id="PF10067">
    <property type="entry name" value="DUF2306"/>
    <property type="match status" value="1"/>
</dbReference>
<feature type="transmembrane region" description="Helical" evidence="1">
    <location>
        <begin position="130"/>
        <end position="151"/>
    </location>
</feature>
<dbReference type="OrthoDB" id="4698148at2"/>
<reference evidence="2 3" key="1">
    <citation type="submission" date="2018-11" db="EMBL/GenBank/DDBJ databases">
        <title>Sequencing the genomes of 1000 actinobacteria strains.</title>
        <authorList>
            <person name="Klenk H.-P."/>
        </authorList>
    </citation>
    <scope>NUCLEOTIDE SEQUENCE [LARGE SCALE GENOMIC DNA]</scope>
    <source>
        <strain evidence="2 3">DSM 15700</strain>
    </source>
</reference>
<evidence type="ECO:0000313" key="3">
    <source>
        <dbReference type="Proteomes" id="UP000280501"/>
    </source>
</evidence>
<feature type="transmembrane region" description="Helical" evidence="1">
    <location>
        <begin position="197"/>
        <end position="218"/>
    </location>
</feature>
<organism evidence="2 3">
    <name type="scientific">Myceligenerans xiligouense</name>
    <dbReference type="NCBI Taxonomy" id="253184"/>
    <lineage>
        <taxon>Bacteria</taxon>
        <taxon>Bacillati</taxon>
        <taxon>Actinomycetota</taxon>
        <taxon>Actinomycetes</taxon>
        <taxon>Micrococcales</taxon>
        <taxon>Promicromonosporaceae</taxon>
        <taxon>Myceligenerans</taxon>
    </lineage>
</organism>
<proteinExistence type="predicted"/>
<gene>
    <name evidence="2" type="ORF">EDD34_2637</name>
</gene>
<feature type="transmembrane region" description="Helical" evidence="1">
    <location>
        <begin position="163"/>
        <end position="185"/>
    </location>
</feature>
<comment type="caution">
    <text evidence="2">The sequence shown here is derived from an EMBL/GenBank/DDBJ whole genome shotgun (WGS) entry which is preliminary data.</text>
</comment>
<dbReference type="InterPro" id="IPR018750">
    <property type="entry name" value="DUF2306_membrane"/>
</dbReference>
<dbReference type="RefSeq" id="WP_123814975.1">
    <property type="nucleotide sequence ID" value="NZ_RKQZ01000001.1"/>
</dbReference>
<dbReference type="EMBL" id="RKQZ01000001">
    <property type="protein sequence ID" value="RPF21994.1"/>
    <property type="molecule type" value="Genomic_DNA"/>
</dbReference>
<dbReference type="Proteomes" id="UP000280501">
    <property type="component" value="Unassembled WGS sequence"/>
</dbReference>